<dbReference type="InterPro" id="IPR022385">
    <property type="entry name" value="Rhs_assc_core"/>
</dbReference>
<dbReference type="Gene3D" id="2.180.10.10">
    <property type="entry name" value="RHS repeat-associated core"/>
    <property type="match status" value="1"/>
</dbReference>
<organism evidence="1 2">
    <name type="scientific">Comamonas odontotermitis</name>
    <dbReference type="NCBI Taxonomy" id="379895"/>
    <lineage>
        <taxon>Bacteria</taxon>
        <taxon>Pseudomonadati</taxon>
        <taxon>Pseudomonadota</taxon>
        <taxon>Betaproteobacteria</taxon>
        <taxon>Burkholderiales</taxon>
        <taxon>Comamonadaceae</taxon>
        <taxon>Comamonas</taxon>
    </lineage>
</organism>
<evidence type="ECO:0000313" key="2">
    <source>
        <dbReference type="Proteomes" id="UP000562492"/>
    </source>
</evidence>
<dbReference type="PRINTS" id="PR00394">
    <property type="entry name" value="RHSPROTEIN"/>
</dbReference>
<dbReference type="NCBIfam" id="TIGR03696">
    <property type="entry name" value="Rhs_assc_core"/>
    <property type="match status" value="1"/>
</dbReference>
<dbReference type="InterPro" id="IPR050708">
    <property type="entry name" value="T6SS_VgrG/RHS"/>
</dbReference>
<accession>A0ABR6RM61</accession>
<proteinExistence type="predicted"/>
<dbReference type="RefSeq" id="WP_221452163.1">
    <property type="nucleotide sequence ID" value="NZ_JACHKZ010000064.1"/>
</dbReference>
<evidence type="ECO:0000313" key="1">
    <source>
        <dbReference type="EMBL" id="MBB6580123.1"/>
    </source>
</evidence>
<protein>
    <submittedName>
        <fullName evidence="1">RHS repeat-associated protein</fullName>
    </submittedName>
</protein>
<feature type="non-terminal residue" evidence="1">
    <location>
        <position position="1"/>
    </location>
</feature>
<dbReference type="PANTHER" id="PTHR32305">
    <property type="match status" value="1"/>
</dbReference>
<dbReference type="EMBL" id="JACHKZ010000064">
    <property type="protein sequence ID" value="MBB6580123.1"/>
    <property type="molecule type" value="Genomic_DNA"/>
</dbReference>
<dbReference type="PANTHER" id="PTHR32305:SF15">
    <property type="entry name" value="PROTEIN RHSA-RELATED"/>
    <property type="match status" value="1"/>
</dbReference>
<reference evidence="1 2" key="1">
    <citation type="submission" date="2020-08" db="EMBL/GenBank/DDBJ databases">
        <title>Functional genomics of gut bacteria from endangered species of beetles.</title>
        <authorList>
            <person name="Carlos-Shanley C."/>
        </authorList>
    </citation>
    <scope>NUCLEOTIDE SEQUENCE [LARGE SCALE GENOMIC DNA]</scope>
    <source>
        <strain evidence="1 2">S00124</strain>
    </source>
</reference>
<sequence length="254" mass="27355">GQVAWQWLLSGFGEASPTTGDAGYVTGSPGATGSMPSYAPEVVFNLRYPGQQWDEETGLAYNVNRYYDRTSGRYIQTDPIGLAGGWSRFAYVGGNPLNYTDPLGLMTWQSWWDASVAGFQSETPWSAALRALESWPVGASMVGGAGRYVTVLSKSPVVESGGTCVAKSVANLGYDANKLAHVFKEKHLLDPLVNKFGSQEAAFIKMHEAAQSLATNTYQTGSWVTLNIDGIAVSISGRVINGEFRISTATMRPF</sequence>
<comment type="caution">
    <text evidence="1">The sequence shown here is derived from an EMBL/GenBank/DDBJ whole genome shotgun (WGS) entry which is preliminary data.</text>
</comment>
<keyword evidence="2" id="KW-1185">Reference proteome</keyword>
<name>A0ABR6RM61_9BURK</name>
<gene>
    <name evidence="1" type="ORF">HNP33_004254</name>
</gene>
<dbReference type="Proteomes" id="UP000562492">
    <property type="component" value="Unassembled WGS sequence"/>
</dbReference>